<protein>
    <submittedName>
        <fullName evidence="1">Uncharacterized protein</fullName>
    </submittedName>
</protein>
<dbReference type="Proteomes" id="UP000004995">
    <property type="component" value="Unassembled WGS sequence"/>
</dbReference>
<dbReference type="HOGENOM" id="CLU_2268497_0_0_1"/>
<organism evidence="1 2">
    <name type="scientific">Setaria italica</name>
    <name type="common">Foxtail millet</name>
    <name type="synonym">Panicum italicum</name>
    <dbReference type="NCBI Taxonomy" id="4555"/>
    <lineage>
        <taxon>Eukaryota</taxon>
        <taxon>Viridiplantae</taxon>
        <taxon>Streptophyta</taxon>
        <taxon>Embryophyta</taxon>
        <taxon>Tracheophyta</taxon>
        <taxon>Spermatophyta</taxon>
        <taxon>Magnoliopsida</taxon>
        <taxon>Liliopsida</taxon>
        <taxon>Poales</taxon>
        <taxon>Poaceae</taxon>
        <taxon>PACMAD clade</taxon>
        <taxon>Panicoideae</taxon>
        <taxon>Panicodae</taxon>
        <taxon>Paniceae</taxon>
        <taxon>Cenchrinae</taxon>
        <taxon>Setaria</taxon>
    </lineage>
</organism>
<keyword evidence="2" id="KW-1185">Reference proteome</keyword>
<dbReference type="EnsemblPlants" id="KQK93419">
    <property type="protein sequence ID" value="KQK93419"/>
    <property type="gene ID" value="SETIT_027074mg"/>
</dbReference>
<dbReference type="Gramene" id="KQK93419">
    <property type="protein sequence ID" value="KQK93419"/>
    <property type="gene ID" value="SETIT_027074mg"/>
</dbReference>
<evidence type="ECO:0000313" key="1">
    <source>
        <dbReference type="EnsemblPlants" id="KQK93419"/>
    </source>
</evidence>
<dbReference type="AlphaFoldDB" id="K3ZKG8"/>
<sequence length="103" mass="11839">MYNLFFPWPAHWFRMPHLCSIIISALFMYSSFGSCSNFALQPHEKKKLILWEDWEIVLIPSSTQALIQLILVLQSISNKCNRISFLTPPLFLALSPCASLLLP</sequence>
<accession>K3ZKG8</accession>
<dbReference type="InParanoid" id="K3ZKG8"/>
<reference evidence="1" key="2">
    <citation type="submission" date="2018-08" db="UniProtKB">
        <authorList>
            <consortium name="EnsemblPlants"/>
        </authorList>
    </citation>
    <scope>IDENTIFICATION</scope>
    <source>
        <strain evidence="1">Yugu1</strain>
    </source>
</reference>
<name>K3ZKG8_SETIT</name>
<evidence type="ECO:0000313" key="2">
    <source>
        <dbReference type="Proteomes" id="UP000004995"/>
    </source>
</evidence>
<proteinExistence type="predicted"/>
<dbReference type="EMBL" id="AGNK02004608">
    <property type="status" value="NOT_ANNOTATED_CDS"/>
    <property type="molecule type" value="Genomic_DNA"/>
</dbReference>
<reference evidence="2" key="1">
    <citation type="journal article" date="2012" name="Nat. Biotechnol.">
        <title>Reference genome sequence of the model plant Setaria.</title>
        <authorList>
            <person name="Bennetzen J.L."/>
            <person name="Schmutz J."/>
            <person name="Wang H."/>
            <person name="Percifield R."/>
            <person name="Hawkins J."/>
            <person name="Pontaroli A.C."/>
            <person name="Estep M."/>
            <person name="Feng L."/>
            <person name="Vaughn J.N."/>
            <person name="Grimwood J."/>
            <person name="Jenkins J."/>
            <person name="Barry K."/>
            <person name="Lindquist E."/>
            <person name="Hellsten U."/>
            <person name="Deshpande S."/>
            <person name="Wang X."/>
            <person name="Wu X."/>
            <person name="Mitros T."/>
            <person name="Triplett J."/>
            <person name="Yang X."/>
            <person name="Ye C.Y."/>
            <person name="Mauro-Herrera M."/>
            <person name="Wang L."/>
            <person name="Li P."/>
            <person name="Sharma M."/>
            <person name="Sharma R."/>
            <person name="Ronald P.C."/>
            <person name="Panaud O."/>
            <person name="Kellogg E.A."/>
            <person name="Brutnell T.P."/>
            <person name="Doust A.N."/>
            <person name="Tuskan G.A."/>
            <person name="Rokhsar D."/>
            <person name="Devos K.M."/>
        </authorList>
    </citation>
    <scope>NUCLEOTIDE SEQUENCE [LARGE SCALE GENOMIC DNA]</scope>
    <source>
        <strain evidence="2">cv. Yugu1</strain>
    </source>
</reference>